<dbReference type="EMBL" id="CAEKDK010000007">
    <property type="protein sequence ID" value="CAB4285771.1"/>
    <property type="molecule type" value="Genomic_DNA"/>
</dbReference>
<evidence type="ECO:0000313" key="2">
    <source>
        <dbReference type="Proteomes" id="UP000507222"/>
    </source>
</evidence>
<evidence type="ECO:0000313" key="1">
    <source>
        <dbReference type="EMBL" id="CAB4285771.1"/>
    </source>
</evidence>
<organism evidence="1 2">
    <name type="scientific">Prunus armeniaca</name>
    <name type="common">Apricot</name>
    <name type="synonym">Armeniaca vulgaris</name>
    <dbReference type="NCBI Taxonomy" id="36596"/>
    <lineage>
        <taxon>Eukaryota</taxon>
        <taxon>Viridiplantae</taxon>
        <taxon>Streptophyta</taxon>
        <taxon>Embryophyta</taxon>
        <taxon>Tracheophyta</taxon>
        <taxon>Spermatophyta</taxon>
        <taxon>Magnoliopsida</taxon>
        <taxon>eudicotyledons</taxon>
        <taxon>Gunneridae</taxon>
        <taxon>Pentapetalae</taxon>
        <taxon>rosids</taxon>
        <taxon>fabids</taxon>
        <taxon>Rosales</taxon>
        <taxon>Rosaceae</taxon>
        <taxon>Amygdaloideae</taxon>
        <taxon>Amygdaleae</taxon>
        <taxon>Prunus</taxon>
    </lineage>
</organism>
<name>A0A6J5VC23_PRUAR</name>
<reference evidence="1 2" key="1">
    <citation type="submission" date="2020-05" db="EMBL/GenBank/DDBJ databases">
        <authorList>
            <person name="Campoy J."/>
            <person name="Schneeberger K."/>
            <person name="Spophaly S."/>
        </authorList>
    </citation>
    <scope>NUCLEOTIDE SEQUENCE [LARGE SCALE GENOMIC DNA]</scope>
    <source>
        <strain evidence="1">PruArmRojPasFocal</strain>
    </source>
</reference>
<accession>A0A6J5VC23</accession>
<dbReference type="Proteomes" id="UP000507222">
    <property type="component" value="Unassembled WGS sequence"/>
</dbReference>
<protein>
    <submittedName>
        <fullName evidence="1">Uncharacterized protein</fullName>
    </submittedName>
</protein>
<gene>
    <name evidence="1" type="ORF">CURHAP_LOCUS41677</name>
</gene>
<dbReference type="AlphaFoldDB" id="A0A6J5VC23"/>
<proteinExistence type="predicted"/>
<sequence>MPKSTAPIAPPPGLVATNTTAIWVAVATIGLTSPKGSVAKITAQAQGLEAVVTSQPHGRL</sequence>